<accession>A0ABT5TWS4</accession>
<dbReference type="Proteomes" id="UP001165561">
    <property type="component" value="Unassembled WGS sequence"/>
</dbReference>
<gene>
    <name evidence="1" type="ORF">PU560_08500</name>
</gene>
<organism evidence="1 2">
    <name type="scientific">Georgenia halotolerans</name>
    <dbReference type="NCBI Taxonomy" id="3028317"/>
    <lineage>
        <taxon>Bacteria</taxon>
        <taxon>Bacillati</taxon>
        <taxon>Actinomycetota</taxon>
        <taxon>Actinomycetes</taxon>
        <taxon>Micrococcales</taxon>
        <taxon>Bogoriellaceae</taxon>
        <taxon>Georgenia</taxon>
    </lineage>
</organism>
<protein>
    <submittedName>
        <fullName evidence="1">Uncharacterized protein</fullName>
    </submittedName>
</protein>
<sequence length="250" mass="28865">MTSGDPSDKRRLYQQILEHPGKKAENRWNSLSRIHRVMRANEADLLSLIDRLRQEPKVALAVMSDVTLQDTRIRDAFFDEVIRTSHNYLSALKMLVEHTRNLMRHYQGTPFHEEYTSRVLTLVAGGRGPLLRKLRDYLIHYRVPPFGTVVELGQDIPLEMIVCLDRNAALEYPDWSRAAREYLEQQPDQIPLTDLIRGYASDLEQVYNWLYEQFPSLHGAEIAEVNEMIIGLQGAGNTPGHPDYHPPHPM</sequence>
<name>A0ABT5TWS4_9MICO</name>
<dbReference type="EMBL" id="JARACI010000903">
    <property type="protein sequence ID" value="MDD9206505.1"/>
    <property type="molecule type" value="Genomic_DNA"/>
</dbReference>
<comment type="caution">
    <text evidence="1">The sequence shown here is derived from an EMBL/GenBank/DDBJ whole genome shotgun (WGS) entry which is preliminary data.</text>
</comment>
<proteinExistence type="predicted"/>
<evidence type="ECO:0000313" key="1">
    <source>
        <dbReference type="EMBL" id="MDD9206505.1"/>
    </source>
</evidence>
<reference evidence="1" key="1">
    <citation type="submission" date="2023-02" db="EMBL/GenBank/DDBJ databases">
        <title>Georgenia sp.10Sc9-8, isolated from a soil sample collected from the Taklamakan desert.</title>
        <authorList>
            <person name="Liu S."/>
        </authorList>
    </citation>
    <scope>NUCLEOTIDE SEQUENCE</scope>
    <source>
        <strain evidence="1">10Sc9-8</strain>
    </source>
</reference>
<keyword evidence="2" id="KW-1185">Reference proteome</keyword>
<evidence type="ECO:0000313" key="2">
    <source>
        <dbReference type="Proteomes" id="UP001165561"/>
    </source>
</evidence>